<dbReference type="PANTHER" id="PTHR47537:SF2">
    <property type="entry name" value="CUBILIN"/>
    <property type="match status" value="1"/>
</dbReference>
<proteinExistence type="predicted"/>
<sequence length="94" mass="10716">MTTSGTFSSPNYPGRYPRHTECHYMFLGRIGERVQIAFSYFDVEGIYPCLSKTESDYVEFSNFKVSVDRKLPRYCGSNKPGYLTLVPSLAAGRR</sequence>
<dbReference type="PANTHER" id="PTHR47537">
    <property type="entry name" value="CUBILIN"/>
    <property type="match status" value="1"/>
</dbReference>
<dbReference type="InterPro" id="IPR035914">
    <property type="entry name" value="Sperma_CUB_dom_sf"/>
</dbReference>
<gene>
    <name evidence="5" type="primary">LOC106820500</name>
</gene>
<dbReference type="PROSITE" id="PS01180">
    <property type="entry name" value="CUB"/>
    <property type="match status" value="1"/>
</dbReference>
<evidence type="ECO:0000313" key="5">
    <source>
        <dbReference type="RefSeq" id="XP_014680501.1"/>
    </source>
</evidence>
<keyword evidence="1" id="KW-1015">Disulfide bond</keyword>
<evidence type="ECO:0000313" key="4">
    <source>
        <dbReference type="Proteomes" id="UP000695022"/>
    </source>
</evidence>
<evidence type="ECO:0000256" key="2">
    <source>
        <dbReference type="PROSITE-ProRule" id="PRU00059"/>
    </source>
</evidence>
<dbReference type="Proteomes" id="UP000695022">
    <property type="component" value="Unplaced"/>
</dbReference>
<reference evidence="5" key="1">
    <citation type="submission" date="2025-08" db="UniProtKB">
        <authorList>
            <consortium name="RefSeq"/>
        </authorList>
    </citation>
    <scope>IDENTIFICATION</scope>
</reference>
<dbReference type="Pfam" id="PF00431">
    <property type="entry name" value="CUB"/>
    <property type="match status" value="1"/>
</dbReference>
<dbReference type="SMART" id="SM00042">
    <property type="entry name" value="CUB"/>
    <property type="match status" value="1"/>
</dbReference>
<evidence type="ECO:0000256" key="1">
    <source>
        <dbReference type="ARBA" id="ARBA00023157"/>
    </source>
</evidence>
<dbReference type="InterPro" id="IPR053207">
    <property type="entry name" value="Non-NMDA_GluR_Accessory"/>
</dbReference>
<keyword evidence="4" id="KW-1185">Reference proteome</keyword>
<dbReference type="SUPFAM" id="SSF49854">
    <property type="entry name" value="Spermadhesin, CUB domain"/>
    <property type="match status" value="1"/>
</dbReference>
<accession>A0ABM1F7T0</accession>
<comment type="caution">
    <text evidence="2">Lacks conserved residue(s) required for the propagation of feature annotation.</text>
</comment>
<dbReference type="InterPro" id="IPR000859">
    <property type="entry name" value="CUB_dom"/>
</dbReference>
<dbReference type="CDD" id="cd00041">
    <property type="entry name" value="CUB"/>
    <property type="match status" value="1"/>
</dbReference>
<evidence type="ECO:0000259" key="3">
    <source>
        <dbReference type="PROSITE" id="PS01180"/>
    </source>
</evidence>
<dbReference type="RefSeq" id="XP_014680501.1">
    <property type="nucleotide sequence ID" value="XM_014825015.1"/>
</dbReference>
<feature type="domain" description="CUB" evidence="3">
    <location>
        <begin position="1"/>
        <end position="94"/>
    </location>
</feature>
<organism evidence="4 5">
    <name type="scientific">Priapulus caudatus</name>
    <name type="common">Priapulid worm</name>
    <dbReference type="NCBI Taxonomy" id="37621"/>
    <lineage>
        <taxon>Eukaryota</taxon>
        <taxon>Metazoa</taxon>
        <taxon>Ecdysozoa</taxon>
        <taxon>Scalidophora</taxon>
        <taxon>Priapulida</taxon>
        <taxon>Priapulimorpha</taxon>
        <taxon>Priapulimorphida</taxon>
        <taxon>Priapulidae</taxon>
        <taxon>Priapulus</taxon>
    </lineage>
</organism>
<dbReference type="Gene3D" id="2.60.120.290">
    <property type="entry name" value="Spermadhesin, CUB domain"/>
    <property type="match status" value="1"/>
</dbReference>
<name>A0ABM1F7T0_PRICU</name>
<protein>
    <submittedName>
        <fullName evidence="5">Suppressor of lurcher protein 1-like</fullName>
    </submittedName>
</protein>
<dbReference type="GeneID" id="106820500"/>